<name>A0A5Q0H1Y6_SACSY</name>
<evidence type="ECO:0000313" key="1">
    <source>
        <dbReference type="EMBL" id="QFZ20208.1"/>
    </source>
</evidence>
<organism evidence="1 2">
    <name type="scientific">Saccharothrix syringae</name>
    <name type="common">Nocardiopsis syringae</name>
    <dbReference type="NCBI Taxonomy" id="103733"/>
    <lineage>
        <taxon>Bacteria</taxon>
        <taxon>Bacillati</taxon>
        <taxon>Actinomycetota</taxon>
        <taxon>Actinomycetes</taxon>
        <taxon>Pseudonocardiales</taxon>
        <taxon>Pseudonocardiaceae</taxon>
        <taxon>Saccharothrix</taxon>
    </lineage>
</organism>
<sequence length="68" mass="7286">MPFVHVGGCSAFTDSGGPYVIRIDRLQMMPTPINPLRIVFYDVVATCGSYSPNVGGQLSEGSSCTFQL</sequence>
<gene>
    <name evidence="1" type="ORF">EKG83_24845</name>
</gene>
<accession>A0A5Q0H1Y6</accession>
<dbReference type="AlphaFoldDB" id="A0A5Q0H1Y6"/>
<protein>
    <submittedName>
        <fullName evidence="1">Uncharacterized protein</fullName>
    </submittedName>
</protein>
<reference evidence="2" key="1">
    <citation type="journal article" date="2021" name="Curr. Microbiol.">
        <title>Complete genome of nocamycin-producing strain Saccharothrix syringae NRRL B-16468 reveals the biosynthetic potential for secondary metabolites.</title>
        <authorList>
            <person name="Mo X."/>
            <person name="Yang S."/>
        </authorList>
    </citation>
    <scope>NUCLEOTIDE SEQUENCE [LARGE SCALE GENOMIC DNA]</scope>
    <source>
        <strain evidence="2">ATCC 51364 / DSM 43886 / JCM 6844 / KCTC 9398 / NBRC 14523 / NRRL B-16468 / INA 2240</strain>
    </source>
</reference>
<dbReference type="EMBL" id="CP034550">
    <property type="protein sequence ID" value="QFZ20208.1"/>
    <property type="molecule type" value="Genomic_DNA"/>
</dbReference>
<dbReference type="KEGG" id="ssyi:EKG83_24845"/>
<evidence type="ECO:0000313" key="2">
    <source>
        <dbReference type="Proteomes" id="UP000325787"/>
    </source>
</evidence>
<keyword evidence="2" id="KW-1185">Reference proteome</keyword>
<dbReference type="RefSeq" id="WP_153278358.1">
    <property type="nucleotide sequence ID" value="NZ_CP034550.1"/>
</dbReference>
<proteinExistence type="predicted"/>
<dbReference type="Proteomes" id="UP000325787">
    <property type="component" value="Chromosome"/>
</dbReference>